<keyword evidence="1" id="KW-0472">Membrane</keyword>
<reference evidence="5 6" key="1">
    <citation type="submission" date="2018-08" db="EMBL/GenBank/DDBJ databases">
        <authorList>
            <person name="Khan S.A."/>
            <person name="Jeon C.O."/>
            <person name="Chun B.H."/>
            <person name="Jeong S.E."/>
        </authorList>
    </citation>
    <scope>NUCLEOTIDE SEQUENCE [LARGE SCALE GENOMIC DNA]</scope>
    <source>
        <strain evidence="5 6">S-16</strain>
    </source>
</reference>
<dbReference type="Pfam" id="PF00990">
    <property type="entry name" value="GGDEF"/>
    <property type="match status" value="1"/>
</dbReference>
<dbReference type="InterPro" id="IPR000160">
    <property type="entry name" value="GGDEF_dom"/>
</dbReference>
<dbReference type="Pfam" id="PF08448">
    <property type="entry name" value="PAS_4"/>
    <property type="match status" value="1"/>
</dbReference>
<dbReference type="PANTHER" id="PTHR46663">
    <property type="entry name" value="DIGUANYLATE CYCLASE DGCT-RELATED"/>
    <property type="match status" value="1"/>
</dbReference>
<evidence type="ECO:0000256" key="1">
    <source>
        <dbReference type="SAM" id="Phobius"/>
    </source>
</evidence>
<feature type="domain" description="PAS" evidence="2">
    <location>
        <begin position="63"/>
        <end position="133"/>
    </location>
</feature>
<dbReference type="InterPro" id="IPR043128">
    <property type="entry name" value="Rev_trsase/Diguanyl_cyclase"/>
</dbReference>
<evidence type="ECO:0000313" key="6">
    <source>
        <dbReference type="Proteomes" id="UP000267464"/>
    </source>
</evidence>
<dbReference type="InterPro" id="IPR013656">
    <property type="entry name" value="PAS_4"/>
</dbReference>
<keyword evidence="6" id="KW-1185">Reference proteome</keyword>
<dbReference type="NCBIfam" id="TIGR00229">
    <property type="entry name" value="sensory_box"/>
    <property type="match status" value="1"/>
</dbReference>
<feature type="domain" description="GGDEF" evidence="4">
    <location>
        <begin position="218"/>
        <end position="349"/>
    </location>
</feature>
<protein>
    <submittedName>
        <fullName evidence="5">Diguanylate cyclase</fullName>
    </submittedName>
</protein>
<dbReference type="SMART" id="SM00267">
    <property type="entry name" value="GGDEF"/>
    <property type="match status" value="1"/>
</dbReference>
<dbReference type="Proteomes" id="UP000267464">
    <property type="component" value="Unassembled WGS sequence"/>
</dbReference>
<dbReference type="CDD" id="cd01949">
    <property type="entry name" value="GGDEF"/>
    <property type="match status" value="1"/>
</dbReference>
<dbReference type="SUPFAM" id="SSF55073">
    <property type="entry name" value="Nucleotide cyclase"/>
    <property type="match status" value="1"/>
</dbReference>
<sequence>MDRCGLSLHISNIAYAGRMAVLTLPEAILLLALPLAAAGVTLFARQRRALRECQLAVAAHQRAEARMREIIDSLPARISQFDRQERVLYANRYCGVVYRCDPADLVGKTIREVRGDKAYATIKTYIDRVLAGEHVSYEHALERDGELRHYQQDYVPDVDAAGRVQGFYSVSFEITDRQRAAEVLDRLTRTDPLTGLMNRREFEQRLPEAVARCRRFGKPMALLFLDVDHFKAVNDTFGHATGDEVLKAFAHQLAGAVRQTDTVARLAGDEFVVILEALTRADEAALVAQKIVQAVNQPFDGAAAVRQVSASAGLALHDGGESTAEQLLARADAALYDAKAAGRNTFCVR</sequence>
<dbReference type="NCBIfam" id="TIGR00254">
    <property type="entry name" value="GGDEF"/>
    <property type="match status" value="1"/>
</dbReference>
<dbReference type="PANTHER" id="PTHR46663:SF4">
    <property type="entry name" value="DIGUANYLATE CYCLASE DGCT-RELATED"/>
    <property type="match status" value="1"/>
</dbReference>
<evidence type="ECO:0000259" key="4">
    <source>
        <dbReference type="PROSITE" id="PS50887"/>
    </source>
</evidence>
<evidence type="ECO:0000313" key="5">
    <source>
        <dbReference type="EMBL" id="RQP25201.1"/>
    </source>
</evidence>
<dbReference type="InterPro" id="IPR052163">
    <property type="entry name" value="DGC-Regulatory_Protein"/>
</dbReference>
<dbReference type="PROSITE" id="PS50112">
    <property type="entry name" value="PAS"/>
    <property type="match status" value="1"/>
</dbReference>
<feature type="domain" description="PAC" evidence="3">
    <location>
        <begin position="133"/>
        <end position="186"/>
    </location>
</feature>
<dbReference type="SUPFAM" id="SSF55785">
    <property type="entry name" value="PYP-like sensor domain (PAS domain)"/>
    <property type="match status" value="1"/>
</dbReference>
<proteinExistence type="predicted"/>
<evidence type="ECO:0000259" key="2">
    <source>
        <dbReference type="PROSITE" id="PS50112"/>
    </source>
</evidence>
<dbReference type="EMBL" id="QUSW01000002">
    <property type="protein sequence ID" value="RQP25201.1"/>
    <property type="molecule type" value="Genomic_DNA"/>
</dbReference>
<reference evidence="5 6" key="2">
    <citation type="submission" date="2018-12" db="EMBL/GenBank/DDBJ databases">
        <title>Rhizobacter gummiphilus sp. nov., a rubber-degrading bacterium isolated from the soil of a botanical garden in Japan.</title>
        <authorList>
            <person name="Shunsuke S.S."/>
        </authorList>
    </citation>
    <scope>NUCLEOTIDE SEQUENCE [LARGE SCALE GENOMIC DNA]</scope>
    <source>
        <strain evidence="5 6">S-16</strain>
    </source>
</reference>
<dbReference type="InterPro" id="IPR000700">
    <property type="entry name" value="PAS-assoc_C"/>
</dbReference>
<comment type="caution">
    <text evidence="5">The sequence shown here is derived from an EMBL/GenBank/DDBJ whole genome shotgun (WGS) entry which is preliminary data.</text>
</comment>
<dbReference type="InterPro" id="IPR035965">
    <property type="entry name" value="PAS-like_dom_sf"/>
</dbReference>
<organism evidence="5 6">
    <name type="scientific">Piscinibacter terrae</name>
    <dbReference type="NCBI Taxonomy" id="2496871"/>
    <lineage>
        <taxon>Bacteria</taxon>
        <taxon>Pseudomonadati</taxon>
        <taxon>Pseudomonadota</taxon>
        <taxon>Betaproteobacteria</taxon>
        <taxon>Burkholderiales</taxon>
        <taxon>Sphaerotilaceae</taxon>
        <taxon>Piscinibacter</taxon>
    </lineage>
</organism>
<dbReference type="PROSITE" id="PS50113">
    <property type="entry name" value="PAC"/>
    <property type="match status" value="1"/>
</dbReference>
<keyword evidence="1" id="KW-0812">Transmembrane</keyword>
<evidence type="ECO:0000259" key="3">
    <source>
        <dbReference type="PROSITE" id="PS50113"/>
    </source>
</evidence>
<dbReference type="PROSITE" id="PS50887">
    <property type="entry name" value="GGDEF"/>
    <property type="match status" value="1"/>
</dbReference>
<name>A0A3N7HW34_9BURK</name>
<accession>A0A3N7HW34</accession>
<dbReference type="InterPro" id="IPR000014">
    <property type="entry name" value="PAS"/>
</dbReference>
<dbReference type="GO" id="GO:0003824">
    <property type="term" value="F:catalytic activity"/>
    <property type="evidence" value="ECO:0007669"/>
    <property type="project" value="UniProtKB-ARBA"/>
</dbReference>
<keyword evidence="1" id="KW-1133">Transmembrane helix</keyword>
<feature type="transmembrane region" description="Helical" evidence="1">
    <location>
        <begin position="27"/>
        <end position="44"/>
    </location>
</feature>
<gene>
    <name evidence="5" type="ORF">DZC73_10195</name>
</gene>
<dbReference type="Gene3D" id="3.30.70.270">
    <property type="match status" value="1"/>
</dbReference>
<dbReference type="AlphaFoldDB" id="A0A3N7HW34"/>
<dbReference type="FunFam" id="3.30.70.270:FF:000001">
    <property type="entry name" value="Diguanylate cyclase domain protein"/>
    <property type="match status" value="1"/>
</dbReference>
<dbReference type="Gene3D" id="3.30.450.20">
    <property type="entry name" value="PAS domain"/>
    <property type="match status" value="1"/>
</dbReference>
<dbReference type="InterPro" id="IPR029787">
    <property type="entry name" value="Nucleotide_cyclase"/>
</dbReference>